<feature type="region of interest" description="Disordered" evidence="2">
    <location>
        <begin position="1"/>
        <end position="34"/>
    </location>
</feature>
<comment type="caution">
    <text evidence="3">The sequence shown here is derived from an EMBL/GenBank/DDBJ whole genome shotgun (WGS) entry which is preliminary data.</text>
</comment>
<reference evidence="3 4" key="1">
    <citation type="journal article" date="2018" name="BMC Genomics">
        <title>Genomic comparison of Trypanosoma conorhini and Trypanosoma rangeli to Trypanosoma cruzi strains of high and low virulence.</title>
        <authorList>
            <person name="Bradwell K.R."/>
            <person name="Koparde V.N."/>
            <person name="Matveyev A.V."/>
            <person name="Serrano M.G."/>
            <person name="Alves J.M."/>
            <person name="Parikh H."/>
            <person name="Huang B."/>
            <person name="Lee V."/>
            <person name="Espinosa-Alvarez O."/>
            <person name="Ortiz P.A."/>
            <person name="Costa-Martins A.G."/>
            <person name="Teixeira M.M."/>
            <person name="Buck G.A."/>
        </authorList>
    </citation>
    <scope>NUCLEOTIDE SEQUENCE [LARGE SCALE GENOMIC DNA]</scope>
    <source>
        <strain evidence="3 4">AM80</strain>
    </source>
</reference>
<evidence type="ECO:0000313" key="3">
    <source>
        <dbReference type="EMBL" id="RNF09917.1"/>
    </source>
</evidence>
<proteinExistence type="predicted"/>
<evidence type="ECO:0000256" key="1">
    <source>
        <dbReference type="SAM" id="Coils"/>
    </source>
</evidence>
<protein>
    <submittedName>
        <fullName evidence="3">Uncharacterized protein</fullName>
    </submittedName>
</protein>
<organism evidence="3 4">
    <name type="scientific">Trypanosoma rangeli</name>
    <dbReference type="NCBI Taxonomy" id="5698"/>
    <lineage>
        <taxon>Eukaryota</taxon>
        <taxon>Discoba</taxon>
        <taxon>Euglenozoa</taxon>
        <taxon>Kinetoplastea</taxon>
        <taxon>Metakinetoplastina</taxon>
        <taxon>Trypanosomatida</taxon>
        <taxon>Trypanosomatidae</taxon>
        <taxon>Trypanosoma</taxon>
        <taxon>Herpetosoma</taxon>
    </lineage>
</organism>
<keyword evidence="4" id="KW-1185">Reference proteome</keyword>
<accession>A0A422NWS4</accession>
<evidence type="ECO:0000313" key="4">
    <source>
        <dbReference type="Proteomes" id="UP000283634"/>
    </source>
</evidence>
<dbReference type="OMA" id="LYHITYL"/>
<dbReference type="OrthoDB" id="249581at2759"/>
<feature type="region of interest" description="Disordered" evidence="2">
    <location>
        <begin position="447"/>
        <end position="475"/>
    </location>
</feature>
<sequence length="495" mass="55357">MTAAPQRCREGNSWRHAASGSAFPPALPPRHPATAVVGNADEHAAPPSLIRDSNEVEILQHPLITAADYCDRKQLLSHISFLSGQLRRAELLLQNASCAMVSDAELARFDPFLAQEHIDRLESSLAQVALLREVELERSRALEEELHGLRLEGSRLVERVESLDSQATTLETENKRLSNALSSAQLEVERLRVEETTLHHRLSLIEQLQEDGHRYQGVNVIVTPPRQAEARQECILAIKELQMQETLHRFSLLVDMLMEPICIAFDAGVVWITETQLHRASVQLHNAVVPGFPNDSGGMPTSMGENSPLVDVGDDTLPPAAVGVEPSCERQLRHELEVVKERCRVAEQQRERMKGLLHEEQQRTEGMAREHCQQLQHVHEQVVHERQHIMESLMVEVEEQMRNAFRDGRLYEKRVRDEKFQKRKASANHTAGVAGLAQRRRVGNLPRDSSMALEEQTATGSCSSNSSRGGDGAVLSRVGGETVEAGLFSFHSQQK</sequence>
<feature type="coiled-coil region" evidence="1">
    <location>
        <begin position="160"/>
        <end position="194"/>
    </location>
</feature>
<dbReference type="EMBL" id="MKGL01000040">
    <property type="protein sequence ID" value="RNF09917.1"/>
    <property type="molecule type" value="Genomic_DNA"/>
</dbReference>
<evidence type="ECO:0000256" key="2">
    <source>
        <dbReference type="SAM" id="MobiDB-lite"/>
    </source>
</evidence>
<gene>
    <name evidence="3" type="ORF">TraAM80_01969</name>
</gene>
<dbReference type="Proteomes" id="UP000283634">
    <property type="component" value="Unassembled WGS sequence"/>
</dbReference>
<name>A0A422NWS4_TRYRA</name>
<dbReference type="RefSeq" id="XP_029241256.1">
    <property type="nucleotide sequence ID" value="XM_029378989.1"/>
</dbReference>
<feature type="compositionally biased region" description="Polar residues" evidence="2">
    <location>
        <begin position="456"/>
        <end position="468"/>
    </location>
</feature>
<keyword evidence="1" id="KW-0175">Coiled coil</keyword>
<dbReference type="AlphaFoldDB" id="A0A422NWS4"/>
<feature type="coiled-coil region" evidence="1">
    <location>
        <begin position="329"/>
        <end position="363"/>
    </location>
</feature>
<dbReference type="GeneID" id="40325902"/>